<comment type="subcellular location">
    <subcellularLocation>
        <location evidence="1">Cell membrane</location>
        <topology evidence="1">Single-pass membrane protein</topology>
    </subcellularLocation>
</comment>
<gene>
    <name evidence="10" type="ORF">NE237_017663</name>
</gene>
<evidence type="ECO:0000256" key="1">
    <source>
        <dbReference type="ARBA" id="ARBA00004162"/>
    </source>
</evidence>
<dbReference type="EMBL" id="JAMYWD010000007">
    <property type="protein sequence ID" value="KAJ4965814.1"/>
    <property type="molecule type" value="Genomic_DNA"/>
</dbReference>
<accession>A0A9Q0K8F8</accession>
<feature type="transmembrane region" description="Helical" evidence="9">
    <location>
        <begin position="1225"/>
        <end position="1248"/>
    </location>
</feature>
<feature type="region of interest" description="Disordered" evidence="8">
    <location>
        <begin position="49"/>
        <end position="116"/>
    </location>
</feature>
<feature type="region of interest" description="Disordered" evidence="8">
    <location>
        <begin position="649"/>
        <end position="668"/>
    </location>
</feature>
<dbReference type="InterPro" id="IPR055282">
    <property type="entry name" value="PPI1-4"/>
</dbReference>
<feature type="compositionally biased region" description="Basic and acidic residues" evidence="8">
    <location>
        <begin position="813"/>
        <end position="825"/>
    </location>
</feature>
<keyword evidence="4 9" id="KW-1133">Transmembrane helix</keyword>
<feature type="compositionally biased region" description="Basic and acidic residues" evidence="8">
    <location>
        <begin position="305"/>
        <end position="317"/>
    </location>
</feature>
<reference evidence="10" key="1">
    <citation type="journal article" date="2023" name="Plant J.">
        <title>The genome of the king protea, Protea cynaroides.</title>
        <authorList>
            <person name="Chang J."/>
            <person name="Duong T.A."/>
            <person name="Schoeman C."/>
            <person name="Ma X."/>
            <person name="Roodt D."/>
            <person name="Barker N."/>
            <person name="Li Z."/>
            <person name="Van de Peer Y."/>
            <person name="Mizrachi E."/>
        </authorList>
    </citation>
    <scope>NUCLEOTIDE SEQUENCE</scope>
    <source>
        <tissue evidence="10">Young leaves</tissue>
    </source>
</reference>
<protein>
    <submittedName>
        <fullName evidence="10">Uncharacterized protein</fullName>
    </submittedName>
</protein>
<feature type="region of interest" description="Disordered" evidence="8">
    <location>
        <begin position="806"/>
        <end position="825"/>
    </location>
</feature>
<feature type="region of interest" description="Disordered" evidence="8">
    <location>
        <begin position="251"/>
        <end position="328"/>
    </location>
</feature>
<proteinExistence type="inferred from homology"/>
<evidence type="ECO:0000256" key="8">
    <source>
        <dbReference type="SAM" id="MobiDB-lite"/>
    </source>
</evidence>
<evidence type="ECO:0000256" key="3">
    <source>
        <dbReference type="ARBA" id="ARBA00022692"/>
    </source>
</evidence>
<dbReference type="GO" id="GO:0005886">
    <property type="term" value="C:plasma membrane"/>
    <property type="evidence" value="ECO:0007669"/>
    <property type="project" value="UniProtKB-SubCell"/>
</dbReference>
<sequence>MTAETGEGTGVSQLSKLEIEENISLNLSSCEDLRKVGSECNGIVHDGVEDIGGDVKDDGDGSYVFVNGPDAVSDELGENDLDAESVSDPPGIVETVPAVEGQTVSEPSFGSENGGKQVEVGELKIDNVSSDQPVIENSCNNDGSVVSSSTDVTTVENVHSQPEGSEMGKNVTDNVQNITVVAPDVEGNQESKFTTTEAAESKLPQLDCDEVEKQNGRVTLAEVKSDEVEENKESITVKEAVECELQQLDNEEKVTKVDSVEKNEEQRKLDSATEVKENQESEMMVEDAAESEAHQLDDGEEESEDPRKLELATKEENQESPVTGTTDVESKLGQLNNREEKDTEVSDEIRVENLSCGICLEAATVPVNTLLEAEASNGSIESGASLPDDPVTSETEVIKKLVVCNGNMPFSAHIEPKVENVDCSAGNPESLPNLVDKVEKETEVGIVAVEHGESLPTDPVDDTMSEAEVRNPCVEIRESLPVEGVKLETVVANGSTDVVESTAGGGKSETDISNDSIEDDISIPTCLSENLEIKLEVMNSLAESAKSLPSFTVVDAEVESEVLNCFAENETGLPACELVPETGNGSGTSGCAPSADTVNIGSIVQDGSVENGEAAAHTVNDVINDENEGAQSTSGDSDGKPICQEVDTEGIQGDEGPQSSPKGSTADAVVEHKVDTEVVKNPFNFLIKIPRYVDEKLREQIRLAQLQVEEKTQSRDAIRAALQITRATCNEYRDKFETAKSEERIARDALNVKRREIDSVQSAISIDDIHERIHNMEHMIQHETMPLKEEKQLIREIKQLKQLREQLSSQMGRQDERQQASDQRDKIEERFKLLKQELDSLRKKVSHTEAITKAAREKYFGENEKLRKCQYQFKTADELRQEAYSHLQNLRKELYEKHKYFRMYKEDQRAANDYAFAGDREALQRLCVDQVERVMELWNKNDEFRKDYIRCNTMSTLRRLRTLDGRSLGPDEEPPVLHSFVDERVDNARAVSSHIDSLVISPSEPEKSVVPLGAEKGDVKSVVKVQQENAAAKLKKASKPTALENGLVTFFGGEEKEEVEEKNKKSKEEEESVKKAEELARKAEELRREEAAARLKEQRRLEEKAKAKEAEERKRRNAEKAHARAELRAQREAELKEKEREKRTKKKERKKATAAEGVNVGTEGESGPSTENTPSETVACEPEIKERTTSVMKRPQKPSLLTKQSRTQPLPPPLRNKGKRRMQTWMWFLIVTLLVLALFFLGSVGISFKFGLPTFGF</sequence>
<feature type="compositionally biased region" description="Polar residues" evidence="8">
    <location>
        <begin position="1167"/>
        <end position="1176"/>
    </location>
</feature>
<evidence type="ECO:0000313" key="10">
    <source>
        <dbReference type="EMBL" id="KAJ4965814.1"/>
    </source>
</evidence>
<keyword evidence="11" id="KW-1185">Reference proteome</keyword>
<feature type="compositionally biased region" description="Acidic residues" evidence="8">
    <location>
        <begin position="72"/>
        <end position="85"/>
    </location>
</feature>
<dbReference type="Proteomes" id="UP001141806">
    <property type="component" value="Unassembled WGS sequence"/>
</dbReference>
<evidence type="ECO:0000256" key="9">
    <source>
        <dbReference type="SAM" id="Phobius"/>
    </source>
</evidence>
<evidence type="ECO:0000256" key="2">
    <source>
        <dbReference type="ARBA" id="ARBA00022475"/>
    </source>
</evidence>
<feature type="compositionally biased region" description="Basic residues" evidence="8">
    <location>
        <begin position="1143"/>
        <end position="1152"/>
    </location>
</feature>
<keyword evidence="5" id="KW-0175">Coiled coil</keyword>
<feature type="compositionally biased region" description="Basic and acidic residues" evidence="8">
    <location>
        <begin position="1059"/>
        <end position="1142"/>
    </location>
</feature>
<keyword evidence="2" id="KW-1003">Cell membrane</keyword>
<dbReference type="AlphaFoldDB" id="A0A9Q0K8F8"/>
<evidence type="ECO:0000256" key="7">
    <source>
        <dbReference type="ARBA" id="ARBA00038080"/>
    </source>
</evidence>
<evidence type="ECO:0000256" key="5">
    <source>
        <dbReference type="ARBA" id="ARBA00023054"/>
    </source>
</evidence>
<evidence type="ECO:0000256" key="4">
    <source>
        <dbReference type="ARBA" id="ARBA00022989"/>
    </source>
</evidence>
<comment type="similarity">
    <text evidence="7">Belongs to the plant Proton pump-interactor protein family.</text>
</comment>
<feature type="compositionally biased region" description="Polar residues" evidence="8">
    <location>
        <begin position="1199"/>
        <end position="1208"/>
    </location>
</feature>
<feature type="compositionally biased region" description="Basic and acidic residues" evidence="8">
    <location>
        <begin position="251"/>
        <end position="279"/>
    </location>
</feature>
<comment type="caution">
    <text evidence="10">The sequence shown here is derived from an EMBL/GenBank/DDBJ whole genome shotgun (WGS) entry which is preliminary data.</text>
</comment>
<keyword evidence="3 9" id="KW-0812">Transmembrane</keyword>
<organism evidence="10 11">
    <name type="scientific">Protea cynaroides</name>
    <dbReference type="NCBI Taxonomy" id="273540"/>
    <lineage>
        <taxon>Eukaryota</taxon>
        <taxon>Viridiplantae</taxon>
        <taxon>Streptophyta</taxon>
        <taxon>Embryophyta</taxon>
        <taxon>Tracheophyta</taxon>
        <taxon>Spermatophyta</taxon>
        <taxon>Magnoliopsida</taxon>
        <taxon>Proteales</taxon>
        <taxon>Proteaceae</taxon>
        <taxon>Protea</taxon>
    </lineage>
</organism>
<name>A0A9Q0K8F8_9MAGN</name>
<keyword evidence="6 9" id="KW-0472">Membrane</keyword>
<evidence type="ECO:0000313" key="11">
    <source>
        <dbReference type="Proteomes" id="UP001141806"/>
    </source>
</evidence>
<dbReference type="PANTHER" id="PTHR32219">
    <property type="entry name" value="RNA-BINDING PROTEIN YLMH-RELATED"/>
    <property type="match status" value="1"/>
</dbReference>
<dbReference type="OrthoDB" id="1703439at2759"/>
<dbReference type="PANTHER" id="PTHR32219:SF3">
    <property type="entry name" value="CALPONIN-LIKE DOMAIN PROTEIN"/>
    <property type="match status" value="1"/>
</dbReference>
<evidence type="ECO:0000256" key="6">
    <source>
        <dbReference type="ARBA" id="ARBA00023136"/>
    </source>
</evidence>
<feature type="compositionally biased region" description="Polar residues" evidence="8">
    <location>
        <begin position="102"/>
        <end position="111"/>
    </location>
</feature>
<feature type="region of interest" description="Disordered" evidence="8">
    <location>
        <begin position="1054"/>
        <end position="1217"/>
    </location>
</feature>